<proteinExistence type="predicted"/>
<feature type="region of interest" description="Disordered" evidence="1">
    <location>
        <begin position="143"/>
        <end position="163"/>
    </location>
</feature>
<feature type="compositionally biased region" description="Gly residues" evidence="1">
    <location>
        <begin position="223"/>
        <end position="232"/>
    </location>
</feature>
<evidence type="ECO:0000313" key="2">
    <source>
        <dbReference type="EMBL" id="GGQ33734.1"/>
    </source>
</evidence>
<dbReference type="AlphaFoldDB" id="A0A918B6E0"/>
<comment type="caution">
    <text evidence="2">The sequence shown here is derived from an EMBL/GenBank/DDBJ whole genome shotgun (WGS) entry which is preliminary data.</text>
</comment>
<sequence>MELVDEGRPGRLEVLAEEAVVAACALADAVSPGGWSAGAVEDVASALEVLAGALARLGPEYAEILAVVPVAAAAVAERAEQARIGTAPRGDASGASATVSVELRRALAAHGIMRHRVHQFGAALLSLTLEPADAQALAALLAPSDGSPRQAPPAEPGWGEGSARTAAAALTEALISYGAGAYARVLDSGHVSAGLPPQAARNVITALTAPAAPPPRGRRRGLGHGYRGIGGR</sequence>
<accession>A0A918B6E0</accession>
<gene>
    <name evidence="2" type="ORF">GCM10010249_60290</name>
</gene>
<evidence type="ECO:0000256" key="1">
    <source>
        <dbReference type="SAM" id="MobiDB-lite"/>
    </source>
</evidence>
<dbReference type="Proteomes" id="UP000654123">
    <property type="component" value="Unassembled WGS sequence"/>
</dbReference>
<dbReference type="RefSeq" id="WP_189538321.1">
    <property type="nucleotide sequence ID" value="NZ_BMSV01000022.1"/>
</dbReference>
<reference evidence="2" key="1">
    <citation type="journal article" date="2014" name="Int. J. Syst. Evol. Microbiol.">
        <title>Complete genome sequence of Corynebacterium casei LMG S-19264T (=DSM 44701T), isolated from a smear-ripened cheese.</title>
        <authorList>
            <consortium name="US DOE Joint Genome Institute (JGI-PGF)"/>
            <person name="Walter F."/>
            <person name="Albersmeier A."/>
            <person name="Kalinowski J."/>
            <person name="Ruckert C."/>
        </authorList>
    </citation>
    <scope>NUCLEOTIDE SEQUENCE</scope>
    <source>
        <strain evidence="2">JCM 4335</strain>
    </source>
</reference>
<protein>
    <submittedName>
        <fullName evidence="2">Uncharacterized protein</fullName>
    </submittedName>
</protein>
<keyword evidence="3" id="KW-1185">Reference proteome</keyword>
<feature type="region of interest" description="Disordered" evidence="1">
    <location>
        <begin position="209"/>
        <end position="232"/>
    </location>
</feature>
<evidence type="ECO:0000313" key="3">
    <source>
        <dbReference type="Proteomes" id="UP000654123"/>
    </source>
</evidence>
<dbReference type="EMBL" id="BMSV01000022">
    <property type="protein sequence ID" value="GGQ33734.1"/>
    <property type="molecule type" value="Genomic_DNA"/>
</dbReference>
<name>A0A918B6E0_9ACTN</name>
<organism evidence="2 3">
    <name type="scientific">Streptomyces roseolilacinus</name>
    <dbReference type="NCBI Taxonomy" id="66904"/>
    <lineage>
        <taxon>Bacteria</taxon>
        <taxon>Bacillati</taxon>
        <taxon>Actinomycetota</taxon>
        <taxon>Actinomycetes</taxon>
        <taxon>Kitasatosporales</taxon>
        <taxon>Streptomycetaceae</taxon>
        <taxon>Streptomyces</taxon>
    </lineage>
</organism>
<reference evidence="2" key="2">
    <citation type="submission" date="2020-09" db="EMBL/GenBank/DDBJ databases">
        <authorList>
            <person name="Sun Q."/>
            <person name="Ohkuma M."/>
        </authorList>
    </citation>
    <scope>NUCLEOTIDE SEQUENCE</scope>
    <source>
        <strain evidence="2">JCM 4335</strain>
    </source>
</reference>